<keyword evidence="1" id="KW-0507">mRNA processing</keyword>
<dbReference type="Proteomes" id="UP000095283">
    <property type="component" value="Unplaced"/>
</dbReference>
<dbReference type="InterPro" id="IPR050851">
    <property type="entry name" value="mRNA_Cap_2O-Ribose_MeTrfase"/>
</dbReference>
<comment type="function">
    <text evidence="1">S-adenosyl-L-methionine-dependent methyltransferase that mediates RNA cap1 2'-O-ribose methylation to the 5'-cap structure of RNAs. Methylates the ribose of the first nucleotide of a m(7)GpppG-capped mRNA to produce m(7)GpppNmp (cap1).</text>
</comment>
<organism evidence="3 4">
    <name type="scientific">Heterorhabditis bacteriophora</name>
    <name type="common">Entomopathogenic nematode worm</name>
    <dbReference type="NCBI Taxonomy" id="37862"/>
    <lineage>
        <taxon>Eukaryota</taxon>
        <taxon>Metazoa</taxon>
        <taxon>Ecdysozoa</taxon>
        <taxon>Nematoda</taxon>
        <taxon>Chromadorea</taxon>
        <taxon>Rhabditida</taxon>
        <taxon>Rhabditina</taxon>
        <taxon>Rhabditomorpha</taxon>
        <taxon>Strongyloidea</taxon>
        <taxon>Heterorhabditidae</taxon>
        <taxon>Heterorhabditis</taxon>
    </lineage>
</organism>
<feature type="region of interest" description="Disordered" evidence="2">
    <location>
        <begin position="27"/>
        <end position="78"/>
    </location>
</feature>
<feature type="compositionally biased region" description="Basic and acidic residues" evidence="2">
    <location>
        <begin position="27"/>
        <end position="39"/>
    </location>
</feature>
<keyword evidence="1" id="KW-0808">Transferase</keyword>
<dbReference type="PANTHER" id="PTHR16121">
    <property type="entry name" value="CAP-SPECIFIC MRNA (NUCLEOSIDE-2'-O-)-METHYLTRANSFERASE 1-RELATED"/>
    <property type="match status" value="1"/>
</dbReference>
<proteinExistence type="predicted"/>
<evidence type="ECO:0000256" key="1">
    <source>
        <dbReference type="RuleBase" id="RU368012"/>
    </source>
</evidence>
<dbReference type="EC" id="2.1.1.57" evidence="1"/>
<dbReference type="WBParaSite" id="Hba_21045">
    <property type="protein sequence ID" value="Hba_21045"/>
    <property type="gene ID" value="Hba_21045"/>
</dbReference>
<dbReference type="GO" id="GO:0004483">
    <property type="term" value="F:methyltransferase cap1 activity"/>
    <property type="evidence" value="ECO:0007669"/>
    <property type="project" value="UniProtKB-UniRule"/>
</dbReference>
<evidence type="ECO:0000313" key="4">
    <source>
        <dbReference type="WBParaSite" id="Hba_21045"/>
    </source>
</evidence>
<dbReference type="GO" id="GO:0006370">
    <property type="term" value="P:7-methylguanosine mRNA capping"/>
    <property type="evidence" value="ECO:0007669"/>
    <property type="project" value="UniProtKB-UniRule"/>
</dbReference>
<dbReference type="PANTHER" id="PTHR16121:SF0">
    <property type="entry name" value="CAP-SPECIFIC MRNA (NUCLEOSIDE-2'-O-)-METHYLTRANSFERASE 1"/>
    <property type="match status" value="1"/>
</dbReference>
<evidence type="ECO:0000256" key="2">
    <source>
        <dbReference type="SAM" id="MobiDB-lite"/>
    </source>
</evidence>
<dbReference type="GO" id="GO:0016556">
    <property type="term" value="P:mRNA modification"/>
    <property type="evidence" value="ECO:0007669"/>
    <property type="project" value="UniProtKB-UniRule"/>
</dbReference>
<evidence type="ECO:0000313" key="3">
    <source>
        <dbReference type="Proteomes" id="UP000095283"/>
    </source>
</evidence>
<keyword evidence="3" id="KW-1185">Reference proteome</keyword>
<protein>
    <recommendedName>
        <fullName evidence="1">Cap-specific mRNA (nucleoside-2'-O-)-methyltransferase 1</fullName>
        <ecNumber evidence="1">2.1.1.57</ecNumber>
    </recommendedName>
    <alternativeName>
        <fullName evidence="1">Cap1 2'O-ribose methyltransferase 1</fullName>
    </alternativeName>
</protein>
<feature type="compositionally biased region" description="Basic and acidic residues" evidence="2">
    <location>
        <begin position="68"/>
        <end position="78"/>
    </location>
</feature>
<name>A0A1I7XT99_HETBA</name>
<keyword evidence="1" id="KW-0506">mRNA capping</keyword>
<reference evidence="4" key="1">
    <citation type="submission" date="2016-11" db="UniProtKB">
        <authorList>
            <consortium name="WormBaseParasite"/>
        </authorList>
    </citation>
    <scope>IDENTIFICATION</scope>
</reference>
<keyword evidence="1" id="KW-0949">S-adenosyl-L-methionine</keyword>
<sequence length="636" mass="73641">MWIIEDSDDEVASGGGGRYEKLARAKREDMKETYDEEVGHYTAKRRHNDEERLTDSEDDCEAPPAKNPHLEVEEGSPEKKMTAAERMMARMVEPVALSTQRGRIGLGHGATKKKMTIEDETEFCDGEILRQMIKAKDVFDVMSDRDLREARTRANPYETIGGAFFQNRAAMKTANLDKVFDWLFSGEDESTVMLGKFAASSSYYFEPFYGVHNDGDVMKPDNIDSLEGFIHKGTSGVGVDLMMADGGFSVEGQENIQKVDSADDVNIIVPPDVMRDDDDFLAYLTRHNERLALRQTTYLKKYLSFARNQSLIDKDQGSLREECLNYWRIPNRTRSDRRERDRLQIDPDQYFGRFTRKIYGREDFNVRLPSFSLDLISNPSDKQLKYAEFTFNLLTKRVASQPQLLISTGEAVFMWNKQWERCDNKIMRIPDRTVLLVEKVTTYKRDDTRLQRLATDGLIRILDAAVLNGDDVSNLTYINRMKAAAKFCKALKLVVPTIREGWGKNERLLTPPPLVVAEYYSLNQLREVRRQFTRYRFEGEDVFLFEEHGHLIICKGVRIFRILKDSWKMGWSCSQSRLYAFPVQQRPTLGSLYESDWEKHECCASFWESAMTKKDVTGKQQMQCLWKWENSCAYML</sequence>
<dbReference type="GO" id="GO:0005737">
    <property type="term" value="C:cytoplasm"/>
    <property type="evidence" value="ECO:0007669"/>
    <property type="project" value="TreeGrafter"/>
</dbReference>
<dbReference type="AlphaFoldDB" id="A0A1I7XT99"/>
<dbReference type="Gene3D" id="3.40.50.12760">
    <property type="match status" value="3"/>
</dbReference>
<keyword evidence="1" id="KW-0539">Nucleus</keyword>
<dbReference type="GO" id="GO:0003676">
    <property type="term" value="F:nucleic acid binding"/>
    <property type="evidence" value="ECO:0007669"/>
    <property type="project" value="UniProtKB-UniRule"/>
</dbReference>
<dbReference type="GO" id="GO:0005634">
    <property type="term" value="C:nucleus"/>
    <property type="evidence" value="ECO:0007669"/>
    <property type="project" value="UniProtKB-SubCell"/>
</dbReference>
<accession>A0A1I7XT99</accession>
<comment type="catalytic activity">
    <reaction evidence="1">
        <text>a 5'-end (N(7)-methyl 5'-triphosphoguanosine)-ribonucleoside in mRNA + S-adenosyl-L-methionine = a 5'-end (N(7)-methyl 5'-triphosphoguanosine)-(2'-O-methyl-ribonucleoside) in mRNA + S-adenosyl-L-homocysteine + H(+)</text>
        <dbReference type="Rhea" id="RHEA:67020"/>
        <dbReference type="Rhea" id="RHEA-COMP:17167"/>
        <dbReference type="Rhea" id="RHEA-COMP:17168"/>
        <dbReference type="ChEBI" id="CHEBI:15378"/>
        <dbReference type="ChEBI" id="CHEBI:57856"/>
        <dbReference type="ChEBI" id="CHEBI:59789"/>
        <dbReference type="ChEBI" id="CHEBI:156461"/>
        <dbReference type="ChEBI" id="CHEBI:167609"/>
        <dbReference type="EC" id="2.1.1.57"/>
    </reaction>
</comment>
<dbReference type="GO" id="GO:0032259">
    <property type="term" value="P:methylation"/>
    <property type="evidence" value="ECO:0007669"/>
    <property type="project" value="UniProtKB-KW"/>
</dbReference>
<keyword evidence="1" id="KW-0489">Methyltransferase</keyword>
<comment type="subcellular location">
    <subcellularLocation>
        <location evidence="1">Nucleus</location>
    </subcellularLocation>
</comment>